<keyword evidence="6" id="KW-1185">Reference proteome</keyword>
<evidence type="ECO:0000313" key="5">
    <source>
        <dbReference type="EMBL" id="GHP08692.1"/>
    </source>
</evidence>
<evidence type="ECO:0000256" key="1">
    <source>
        <dbReference type="PROSITE-ProRule" id="PRU00176"/>
    </source>
</evidence>
<dbReference type="InterPro" id="IPR008984">
    <property type="entry name" value="SMAD_FHA_dom_sf"/>
</dbReference>
<dbReference type="PANTHER" id="PTHR23308">
    <property type="entry name" value="NUCLEAR INHIBITOR OF PROTEIN PHOSPHATASE-1"/>
    <property type="match status" value="1"/>
</dbReference>
<gene>
    <name evidence="5" type="ORF">PPROV_000742900</name>
</gene>
<feature type="domain" description="FHA" evidence="3">
    <location>
        <begin position="379"/>
        <end position="435"/>
    </location>
</feature>
<feature type="region of interest" description="Disordered" evidence="2">
    <location>
        <begin position="1"/>
        <end position="81"/>
    </location>
</feature>
<protein>
    <recommendedName>
        <fullName evidence="7">FHA domain-containing protein</fullName>
    </recommendedName>
</protein>
<evidence type="ECO:0000259" key="4">
    <source>
        <dbReference type="PROSITE" id="PS50102"/>
    </source>
</evidence>
<feature type="region of interest" description="Disordered" evidence="2">
    <location>
        <begin position="259"/>
        <end position="321"/>
    </location>
</feature>
<dbReference type="EMBL" id="BNJQ01000021">
    <property type="protein sequence ID" value="GHP08692.1"/>
    <property type="molecule type" value="Genomic_DNA"/>
</dbReference>
<dbReference type="Gene3D" id="2.60.200.20">
    <property type="match status" value="1"/>
</dbReference>
<feature type="compositionally biased region" description="Basic and acidic residues" evidence="2">
    <location>
        <begin position="275"/>
        <end position="284"/>
    </location>
</feature>
<dbReference type="OrthoDB" id="444265at2759"/>
<dbReference type="Proteomes" id="UP000660262">
    <property type="component" value="Unassembled WGS sequence"/>
</dbReference>
<dbReference type="Pfam" id="PF00076">
    <property type="entry name" value="RRM_1"/>
    <property type="match status" value="1"/>
</dbReference>
<dbReference type="InterPro" id="IPR050923">
    <property type="entry name" value="Cell_Proc_Reg/RNA_Proc"/>
</dbReference>
<sequence>MTTQSHEDVDKLDEFGRARPRTSRRSRSRSPPRGDRWERRREPAKERARGGWDELRAARTRAFPNAQMNEQTRERPPPQAQEPVFTVFVRGFTTHEGPQEAERALEVLFRDVAPDKIRVAVDRLSGQCKGFAHIDFKTEDGANQAVQTLNGTATANGELSVEMSNSWQSRQRGGGGGGGGGPASTKPREQWTSVFVRGLCADDGVPRIEEWLRAALEVTPARVRVGVDRSTGLAKNWAHVHFVKHADAMRAIDELSGMKTPSGTEVKAEISIPRDQMRDRKMGGDARPPAPYGGSAPPQVGEAGDAPGAPPPPPAEPTFGLSGLLAQEANTTAKGVSLKYAEPADKAMPRRNFRLYVFKNNEMLKGNNGVLHLHRQSMYLFGRDTDAADIPTEHASCSKQHAVLQFRVREGSTEVHPYVIDLESTNGTRLNGDRIDSACYVQLKDKDVVSFGKSQREYVLIEEDD</sequence>
<reference evidence="5" key="1">
    <citation type="submission" date="2020-10" db="EMBL/GenBank/DDBJ databases">
        <title>Unveiling of a novel bifunctional photoreceptor, Dualchrome1, isolated from a cosmopolitan green alga.</title>
        <authorList>
            <person name="Suzuki S."/>
            <person name="Kawachi M."/>
        </authorList>
    </citation>
    <scope>NUCLEOTIDE SEQUENCE</scope>
    <source>
        <strain evidence="5">NIES 2893</strain>
    </source>
</reference>
<dbReference type="InterPro" id="IPR012677">
    <property type="entry name" value="Nucleotide-bd_a/b_plait_sf"/>
</dbReference>
<dbReference type="InterPro" id="IPR000504">
    <property type="entry name" value="RRM_dom"/>
</dbReference>
<comment type="caution">
    <text evidence="5">The sequence shown here is derived from an EMBL/GenBank/DDBJ whole genome shotgun (WGS) entry which is preliminary data.</text>
</comment>
<feature type="domain" description="RRM" evidence="4">
    <location>
        <begin position="192"/>
        <end position="273"/>
    </location>
</feature>
<feature type="compositionally biased region" description="Gly residues" evidence="2">
    <location>
        <begin position="172"/>
        <end position="182"/>
    </location>
</feature>
<dbReference type="GO" id="GO:0003723">
    <property type="term" value="F:RNA binding"/>
    <property type="evidence" value="ECO:0007669"/>
    <property type="project" value="UniProtKB-UniRule"/>
</dbReference>
<dbReference type="InterPro" id="IPR000253">
    <property type="entry name" value="FHA_dom"/>
</dbReference>
<evidence type="ECO:0000259" key="3">
    <source>
        <dbReference type="PROSITE" id="PS50006"/>
    </source>
</evidence>
<feature type="compositionally biased region" description="Basic and acidic residues" evidence="2">
    <location>
        <begin position="1"/>
        <end position="17"/>
    </location>
</feature>
<feature type="compositionally biased region" description="Basic and acidic residues" evidence="2">
    <location>
        <begin position="32"/>
        <end position="57"/>
    </location>
</feature>
<dbReference type="Pfam" id="PF00498">
    <property type="entry name" value="FHA"/>
    <property type="match status" value="1"/>
</dbReference>
<organism evidence="5 6">
    <name type="scientific">Pycnococcus provasolii</name>
    <dbReference type="NCBI Taxonomy" id="41880"/>
    <lineage>
        <taxon>Eukaryota</taxon>
        <taxon>Viridiplantae</taxon>
        <taxon>Chlorophyta</taxon>
        <taxon>Pseudoscourfieldiophyceae</taxon>
        <taxon>Pseudoscourfieldiales</taxon>
        <taxon>Pycnococcaceae</taxon>
        <taxon>Pycnococcus</taxon>
    </lineage>
</organism>
<dbReference type="AlphaFoldDB" id="A0A830HP27"/>
<dbReference type="SUPFAM" id="SSF54928">
    <property type="entry name" value="RNA-binding domain, RBD"/>
    <property type="match status" value="1"/>
</dbReference>
<dbReference type="Gene3D" id="3.30.70.330">
    <property type="match status" value="2"/>
</dbReference>
<dbReference type="SMART" id="SM00240">
    <property type="entry name" value="FHA"/>
    <property type="match status" value="1"/>
</dbReference>
<dbReference type="SMART" id="SM00360">
    <property type="entry name" value="RRM"/>
    <property type="match status" value="2"/>
</dbReference>
<dbReference type="InterPro" id="IPR035979">
    <property type="entry name" value="RBD_domain_sf"/>
</dbReference>
<evidence type="ECO:0000256" key="2">
    <source>
        <dbReference type="SAM" id="MobiDB-lite"/>
    </source>
</evidence>
<evidence type="ECO:0008006" key="7">
    <source>
        <dbReference type="Google" id="ProtNLM"/>
    </source>
</evidence>
<proteinExistence type="predicted"/>
<name>A0A830HP27_9CHLO</name>
<keyword evidence="1" id="KW-0694">RNA-binding</keyword>
<dbReference type="PROSITE" id="PS50102">
    <property type="entry name" value="RRM"/>
    <property type="match status" value="2"/>
</dbReference>
<feature type="compositionally biased region" description="Basic residues" evidence="2">
    <location>
        <begin position="18"/>
        <end position="30"/>
    </location>
</feature>
<accession>A0A830HP27</accession>
<evidence type="ECO:0000313" key="6">
    <source>
        <dbReference type="Proteomes" id="UP000660262"/>
    </source>
</evidence>
<feature type="region of interest" description="Disordered" evidence="2">
    <location>
        <begin position="163"/>
        <end position="188"/>
    </location>
</feature>
<feature type="domain" description="RRM" evidence="4">
    <location>
        <begin position="85"/>
        <end position="166"/>
    </location>
</feature>
<dbReference type="SUPFAM" id="SSF49879">
    <property type="entry name" value="SMAD/FHA domain"/>
    <property type="match status" value="1"/>
</dbReference>
<dbReference type="PROSITE" id="PS50006">
    <property type="entry name" value="FHA_DOMAIN"/>
    <property type="match status" value="1"/>
</dbReference>